<proteinExistence type="predicted"/>
<organism evidence="1">
    <name type="scientific">marine sediment metagenome</name>
    <dbReference type="NCBI Taxonomy" id="412755"/>
    <lineage>
        <taxon>unclassified sequences</taxon>
        <taxon>metagenomes</taxon>
        <taxon>ecological metagenomes</taxon>
    </lineage>
</organism>
<reference evidence="1" key="1">
    <citation type="journal article" date="2014" name="Front. Microbiol.">
        <title>High frequency of phylogenetically diverse reductive dehalogenase-homologous genes in deep subseafloor sedimentary metagenomes.</title>
        <authorList>
            <person name="Kawai M."/>
            <person name="Futagami T."/>
            <person name="Toyoda A."/>
            <person name="Takaki Y."/>
            <person name="Nishi S."/>
            <person name="Hori S."/>
            <person name="Arai W."/>
            <person name="Tsubouchi T."/>
            <person name="Morono Y."/>
            <person name="Uchiyama I."/>
            <person name="Ito T."/>
            <person name="Fujiyama A."/>
            <person name="Inagaki F."/>
            <person name="Takami H."/>
        </authorList>
    </citation>
    <scope>NUCLEOTIDE SEQUENCE</scope>
    <source>
        <strain evidence="1">Expedition CK06-06</strain>
    </source>
</reference>
<gene>
    <name evidence="1" type="ORF">S01H4_14067</name>
</gene>
<protein>
    <submittedName>
        <fullName evidence="1">Uncharacterized protein</fullName>
    </submittedName>
</protein>
<name>X0YS29_9ZZZZ</name>
<sequence>FAVETVGVGRKDYSQSVELSVEPEIRSHQYRYNWTVEATLDTYEDPEDVHFTPLLFQDRAGNILDYVPSDVKYLLYDVYVSGDYNALTIAALEKHSYPIDPDDPDASLLDPIAIVFGYGSAKIALSEGHICEQGRVYLVSLNQWCEKPTFTVSFIVHAYTDLILG</sequence>
<dbReference type="EMBL" id="BART01006177">
    <property type="protein sequence ID" value="GAG59005.1"/>
    <property type="molecule type" value="Genomic_DNA"/>
</dbReference>
<evidence type="ECO:0000313" key="1">
    <source>
        <dbReference type="EMBL" id="GAG59005.1"/>
    </source>
</evidence>
<comment type="caution">
    <text evidence="1">The sequence shown here is derived from an EMBL/GenBank/DDBJ whole genome shotgun (WGS) entry which is preliminary data.</text>
</comment>
<accession>X0YS29</accession>
<feature type="non-terminal residue" evidence="1">
    <location>
        <position position="1"/>
    </location>
</feature>
<dbReference type="AlphaFoldDB" id="X0YS29"/>